<evidence type="ECO:0000313" key="1">
    <source>
        <dbReference type="EMBL" id="BBI90892.1"/>
    </source>
</evidence>
<sequence>MKRVQISNHLLDRLKERLNEFSEIDIQNKLRNQFFKNIKLVSNHHFENYIDYAVKLGEFEPNKNSKYYYEIDGRDYYRLNDFFGKDSTGNEIWVIVRRNRLITVMLRKTIQPYSKMRCDKIIRNVNELIF</sequence>
<protein>
    <submittedName>
        <fullName evidence="1">Uncharacterized protein</fullName>
    </submittedName>
</protein>
<proteinExistence type="predicted"/>
<dbReference type="Proteomes" id="UP000424080">
    <property type="component" value="Segment"/>
</dbReference>
<reference evidence="1 2" key="1">
    <citation type="journal article" date="2019" name="Arch. Virol.">
        <title>A novel jumbo Tenacibaculum maritimum lytic phage with head-fiber-like appendages.</title>
        <authorList>
            <person name="Kawato Y."/>
            <person name="Istiqomah I."/>
            <person name="Gaafar A.Y."/>
            <person name="Hanaoka M."/>
            <person name="Ishimaru K."/>
            <person name="Yasuike M."/>
            <person name="Nishiki I."/>
            <person name="Nakamura Y."/>
            <person name="Fujiwara A."/>
            <person name="Nakai T."/>
        </authorList>
    </citation>
    <scope>NUCLEOTIDE SEQUENCE [LARGE SCALE GENOMIC DNA]</scope>
    <source>
        <strain evidence="1 2">PTm5</strain>
    </source>
</reference>
<dbReference type="EMBL" id="AP019525">
    <property type="protein sequence ID" value="BBI90892.1"/>
    <property type="molecule type" value="Genomic_DNA"/>
</dbReference>
<organism evidence="1 2">
    <name type="scientific">Tenacibaculum phage PTm5</name>
    <dbReference type="NCBI Taxonomy" id="2547426"/>
    <lineage>
        <taxon>Viruses</taxon>
        <taxon>Duplodnaviria</taxon>
        <taxon>Heunggongvirae</taxon>
        <taxon>Uroviricota</taxon>
        <taxon>Caudoviricetes</taxon>
        <taxon>Shirahamavirus</taxon>
        <taxon>Shirahamavirus PTm1</taxon>
    </lineage>
</organism>
<name>A0A5S9BZF4_9CAUD</name>
<evidence type="ECO:0000313" key="2">
    <source>
        <dbReference type="Proteomes" id="UP000424080"/>
    </source>
</evidence>
<accession>A0A5S9BZF4</accession>